<evidence type="ECO:0000256" key="2">
    <source>
        <dbReference type="ARBA" id="ARBA00001946"/>
    </source>
</evidence>
<evidence type="ECO:0000256" key="4">
    <source>
        <dbReference type="ARBA" id="ARBA00008357"/>
    </source>
</evidence>
<evidence type="ECO:0000256" key="12">
    <source>
        <dbReference type="RuleBase" id="RU003740"/>
    </source>
</evidence>
<dbReference type="InterPro" id="IPR009006">
    <property type="entry name" value="Ala_racemase/Decarboxylase_C"/>
</dbReference>
<evidence type="ECO:0000256" key="9">
    <source>
        <dbReference type="ARBA" id="ARBA00023066"/>
    </source>
</evidence>
<comment type="similarity">
    <text evidence="4 12">Belongs to the Orn/Lys/Arg decarboxylase class-II family. SpeA subfamily.</text>
</comment>
<evidence type="ECO:0000256" key="5">
    <source>
        <dbReference type="ARBA" id="ARBA00012426"/>
    </source>
</evidence>
<dbReference type="Gene3D" id="2.40.37.10">
    <property type="entry name" value="Lyase, Ornithine Decarboxylase, Chain A, domain 1"/>
    <property type="match status" value="2"/>
</dbReference>
<dbReference type="PRINTS" id="PR01180">
    <property type="entry name" value="ARGDCRBXLASE"/>
</dbReference>
<name>A0A8S9JU99_BRACR</name>
<evidence type="ECO:0000256" key="3">
    <source>
        <dbReference type="ARBA" id="ARBA00004773"/>
    </source>
</evidence>
<keyword evidence="10 12" id="KW-0456">Lyase</keyword>
<dbReference type="PRINTS" id="PR01179">
    <property type="entry name" value="ODADCRBXLASE"/>
</dbReference>
<keyword evidence="8 12" id="KW-0663">Pyridoxal phosphate</keyword>
<evidence type="ECO:0000313" key="13">
    <source>
        <dbReference type="EMBL" id="KAF2585372.1"/>
    </source>
</evidence>
<dbReference type="AlphaFoldDB" id="A0A8S9JU99"/>
<comment type="cofactor">
    <cofactor evidence="2 12">
        <name>Mg(2+)</name>
        <dbReference type="ChEBI" id="CHEBI:18420"/>
    </cofactor>
</comment>
<dbReference type="PANTHER" id="PTHR43295:SF1">
    <property type="entry name" value="ARGININE DECARBOXYLASE 1, CHLOROPLASTIC-RELATED"/>
    <property type="match status" value="1"/>
</dbReference>
<dbReference type="InterPro" id="IPR000183">
    <property type="entry name" value="Orn/DAP/Arg_de-COase"/>
</dbReference>
<evidence type="ECO:0000256" key="6">
    <source>
        <dbReference type="ARBA" id="ARBA00022793"/>
    </source>
</evidence>
<dbReference type="InterPro" id="IPR002985">
    <property type="entry name" value="Arg_decrbxlase"/>
</dbReference>
<evidence type="ECO:0000256" key="10">
    <source>
        <dbReference type="ARBA" id="ARBA00023239"/>
    </source>
</evidence>
<dbReference type="EMBL" id="QGKY02000246">
    <property type="protein sequence ID" value="KAF2585372.1"/>
    <property type="molecule type" value="Genomic_DNA"/>
</dbReference>
<keyword evidence="7 12" id="KW-0460">Magnesium</keyword>
<dbReference type="PANTHER" id="PTHR43295">
    <property type="entry name" value="ARGININE DECARBOXYLASE"/>
    <property type="match status" value="1"/>
</dbReference>
<organism evidence="13">
    <name type="scientific">Brassica cretica</name>
    <name type="common">Mustard</name>
    <dbReference type="NCBI Taxonomy" id="69181"/>
    <lineage>
        <taxon>Eukaryota</taxon>
        <taxon>Viridiplantae</taxon>
        <taxon>Streptophyta</taxon>
        <taxon>Embryophyta</taxon>
        <taxon>Tracheophyta</taxon>
        <taxon>Spermatophyta</taxon>
        <taxon>Magnoliopsida</taxon>
        <taxon>eudicotyledons</taxon>
        <taxon>Gunneridae</taxon>
        <taxon>Pentapetalae</taxon>
        <taxon>rosids</taxon>
        <taxon>malvids</taxon>
        <taxon>Brassicales</taxon>
        <taxon>Brassicaceae</taxon>
        <taxon>Brassiceae</taxon>
        <taxon>Brassica</taxon>
    </lineage>
</organism>
<evidence type="ECO:0000256" key="8">
    <source>
        <dbReference type="ARBA" id="ARBA00022898"/>
    </source>
</evidence>
<evidence type="ECO:0000256" key="7">
    <source>
        <dbReference type="ARBA" id="ARBA00022842"/>
    </source>
</evidence>
<comment type="cofactor">
    <cofactor evidence="1 12">
        <name>pyridoxal 5'-phosphate</name>
        <dbReference type="ChEBI" id="CHEBI:597326"/>
    </cofactor>
</comment>
<dbReference type="GO" id="GO:0008792">
    <property type="term" value="F:arginine decarboxylase activity"/>
    <property type="evidence" value="ECO:0007669"/>
    <property type="project" value="UniProtKB-EC"/>
</dbReference>
<keyword evidence="6 12" id="KW-0210">Decarboxylase</keyword>
<evidence type="ECO:0000256" key="11">
    <source>
        <dbReference type="ARBA" id="ARBA00049309"/>
    </source>
</evidence>
<reference evidence="13" key="1">
    <citation type="submission" date="2019-12" db="EMBL/GenBank/DDBJ databases">
        <title>Genome sequencing and annotation of Brassica cretica.</title>
        <authorList>
            <person name="Studholme D.J."/>
            <person name="Sarris P.F."/>
        </authorList>
    </citation>
    <scope>NUCLEOTIDE SEQUENCE</scope>
    <source>
        <strain evidence="13">PFS-102/07</strain>
        <tissue evidence="13">Leaf</tissue>
    </source>
</reference>
<sequence length="532" mass="58398">MIIFYRYVCDRRSVKHPVICSESGRAIVSHHSVLIFEAASDVKPVAHQPKPDDIQFLLQREEDLYAAVMRGDQERSLLYVEQLKQRCLEEFKEGVLSIEQLVSVDGLCEWVLKAIGGSDPVQTYNMNLSIFTSTPDHWGMGQLFPIVPIHKLDQKPGARGVLSDLTCDSVGKIIKFIGGESSLPLHEKDSYGGGGRYLLGLFLGGSYEETMGGVHNLFGGPSVVRVSQSDGPHSFVVTRAVFGQSSSDVLRAVQHEPEIMLQTLKHRAEEVMHTKGGGEEEEEDENEYKNVAACLDRSFHNMPYLATEEGIKFKEGVLSIEQLVSVDGLCEWVLKAIGGSDPVQTYNMNLSIFTSTPDHWGMGQLFPIVPIHKLDQKPGARGVLSDLTCDSDGKIVKFIGGESSLPLHEIDSYGGGGRYLLGLFLGGSYEETMGGVHNLFGGPSVVRVSPSDGPHSFVVTRAVSGQSSSDVLRAVQHEPEIMLQTLKNRAEEVMHTKGGGEEDENEYKNVAACLDRSFHNMPYLATEEGISE</sequence>
<dbReference type="EC" id="4.1.1.19" evidence="5 12"/>
<evidence type="ECO:0000256" key="1">
    <source>
        <dbReference type="ARBA" id="ARBA00001933"/>
    </source>
</evidence>
<proteinExistence type="inferred from homology"/>
<dbReference type="GO" id="GO:0006527">
    <property type="term" value="P:L-arginine catabolic process"/>
    <property type="evidence" value="ECO:0007669"/>
    <property type="project" value="InterPro"/>
</dbReference>
<comment type="pathway">
    <text evidence="3 12">Amine and polyamine biosynthesis; agmatine biosynthesis; agmatine from L-arginine: step 1/1.</text>
</comment>
<accession>A0A8S9JU99</accession>
<comment type="caution">
    <text evidence="13">The sequence shown here is derived from an EMBL/GenBank/DDBJ whole genome shotgun (WGS) entry which is preliminary data.</text>
</comment>
<comment type="catalytic activity">
    <reaction evidence="11 12">
        <text>L-arginine + H(+) = agmatine + CO2</text>
        <dbReference type="Rhea" id="RHEA:17641"/>
        <dbReference type="ChEBI" id="CHEBI:15378"/>
        <dbReference type="ChEBI" id="CHEBI:16526"/>
        <dbReference type="ChEBI" id="CHEBI:32682"/>
        <dbReference type="ChEBI" id="CHEBI:58145"/>
        <dbReference type="EC" id="4.1.1.19"/>
    </reaction>
</comment>
<dbReference type="GO" id="GO:0008295">
    <property type="term" value="P:spermidine biosynthetic process"/>
    <property type="evidence" value="ECO:0007669"/>
    <property type="project" value="UniProtKB-KW"/>
</dbReference>
<protein>
    <recommendedName>
        <fullName evidence="5 12">Arginine decarboxylase</fullName>
        <ecNumber evidence="5 12">4.1.1.19</ecNumber>
    </recommendedName>
</protein>
<gene>
    <name evidence="13" type="ORF">F2Q70_00033949</name>
</gene>
<keyword evidence="9 12" id="KW-0745">Spermidine biosynthesis</keyword>